<dbReference type="PANTHER" id="PTHR43105">
    <property type="entry name" value="RESPIRATORY NITRATE REDUCTASE"/>
    <property type="match status" value="1"/>
</dbReference>
<keyword evidence="8" id="KW-0520">NAD</keyword>
<evidence type="ECO:0000313" key="14">
    <source>
        <dbReference type="EMBL" id="JAT71876.1"/>
    </source>
</evidence>
<dbReference type="Gene3D" id="3.30.200.210">
    <property type="match status" value="1"/>
</dbReference>
<evidence type="ECO:0000256" key="5">
    <source>
        <dbReference type="ARBA" id="ARBA00022967"/>
    </source>
</evidence>
<evidence type="ECO:0000256" key="9">
    <source>
        <dbReference type="ARBA" id="ARBA00034078"/>
    </source>
</evidence>
<name>A0A1D1ZY60_AUXPR</name>
<comment type="similarity">
    <text evidence="2 10">Belongs to the complex I 75 kDa subunit family.</text>
</comment>
<dbReference type="SMART" id="SM00929">
    <property type="entry name" value="NADH-G_4Fe-4S_3"/>
    <property type="match status" value="1"/>
</dbReference>
<dbReference type="Pfam" id="PF13510">
    <property type="entry name" value="Fer2_4"/>
    <property type="match status" value="1"/>
</dbReference>
<dbReference type="Gene3D" id="3.40.50.740">
    <property type="match status" value="1"/>
</dbReference>
<accession>A0A1D1ZY60</accession>
<feature type="domain" description="4Fe-4S His(Cys)3-ligated-type" evidence="13">
    <location>
        <begin position="114"/>
        <end position="153"/>
    </location>
</feature>
<comment type="cofactor">
    <cofactor evidence="9">
        <name>[2Fe-2S] cluster</name>
        <dbReference type="ChEBI" id="CHEBI:190135"/>
    </cofactor>
</comment>
<dbReference type="SUPFAM" id="SSF53706">
    <property type="entry name" value="Formate dehydrogenase/DMSO reductase, domains 1-3"/>
    <property type="match status" value="1"/>
</dbReference>
<feature type="domain" description="2Fe-2S ferredoxin-type" evidence="11">
    <location>
        <begin position="36"/>
        <end position="114"/>
    </location>
</feature>
<dbReference type="InterPro" id="IPR006656">
    <property type="entry name" value="Mopterin_OxRdtase"/>
</dbReference>
<dbReference type="FunFam" id="3.30.70.20:FF:000002">
    <property type="entry name" value="NADH-ubiquinone oxidoreductase 75 kDa subunit"/>
    <property type="match status" value="1"/>
</dbReference>
<evidence type="ECO:0000256" key="1">
    <source>
        <dbReference type="ARBA" id="ARBA00001966"/>
    </source>
</evidence>
<dbReference type="FunFam" id="3.40.50.740:FF:000012">
    <property type="entry name" value="NADH dehydrogenase [ubiquinone] iron-sulfur protein 1 mitochondrial"/>
    <property type="match status" value="1"/>
</dbReference>
<dbReference type="FunFam" id="3.30.200.210:FF:000002">
    <property type="entry name" value="NADH-ubiquinone oxidoreductase 75 kDa subunit"/>
    <property type="match status" value="1"/>
</dbReference>
<evidence type="ECO:0000256" key="8">
    <source>
        <dbReference type="ARBA" id="ARBA00023027"/>
    </source>
</evidence>
<dbReference type="PROSITE" id="PS00642">
    <property type="entry name" value="COMPLEX1_75K_2"/>
    <property type="match status" value="1"/>
</dbReference>
<dbReference type="Pfam" id="PF10588">
    <property type="entry name" value="NADH-G_4Fe-4S_3"/>
    <property type="match status" value="1"/>
</dbReference>
<keyword evidence="3" id="KW-0004">4Fe-4S</keyword>
<reference evidence="14" key="1">
    <citation type="submission" date="2015-08" db="EMBL/GenBank/DDBJ databases">
        <authorList>
            <person name="Babu N.S."/>
            <person name="Beckwith C.J."/>
            <person name="Beseler K.G."/>
            <person name="Brison A."/>
            <person name="Carone J.V."/>
            <person name="Caskin T.P."/>
            <person name="Diamond M."/>
            <person name="Durham M.E."/>
            <person name="Foxe J.M."/>
            <person name="Go M."/>
            <person name="Henderson B.A."/>
            <person name="Jones I.B."/>
            <person name="McGettigan J.A."/>
            <person name="Micheletti S.J."/>
            <person name="Nasrallah M.E."/>
            <person name="Ortiz D."/>
            <person name="Piller C.R."/>
            <person name="Privatt S.R."/>
            <person name="Schneider S.L."/>
            <person name="Sharp S."/>
            <person name="Smith T.C."/>
            <person name="Stanton J.D."/>
            <person name="Ullery H.E."/>
            <person name="Wilson R.J."/>
            <person name="Serrano M.G."/>
            <person name="Buck G."/>
            <person name="Lee V."/>
            <person name="Wang Y."/>
            <person name="Carvalho R."/>
            <person name="Voegtly L."/>
            <person name="Shi R."/>
            <person name="Duckworth R."/>
            <person name="Johnson A."/>
            <person name="Loviza R."/>
            <person name="Walstead R."/>
            <person name="Shah Z."/>
            <person name="Kiflezghi M."/>
            <person name="Wade K."/>
            <person name="Ball S.L."/>
            <person name="Bradley K.W."/>
            <person name="Asai D.J."/>
            <person name="Bowman C.A."/>
            <person name="Russell D.A."/>
            <person name="Pope W.H."/>
            <person name="Jacobs-Sera D."/>
            <person name="Hendrix R.W."/>
            <person name="Hatfull G.F."/>
        </authorList>
    </citation>
    <scope>NUCLEOTIDE SEQUENCE</scope>
</reference>
<dbReference type="Pfam" id="PF09326">
    <property type="entry name" value="NADH_dhqG_C"/>
    <property type="match status" value="1"/>
</dbReference>
<dbReference type="Pfam" id="PF22117">
    <property type="entry name" value="Fer4_Nqo3"/>
    <property type="match status" value="1"/>
</dbReference>
<dbReference type="InterPro" id="IPR015405">
    <property type="entry name" value="NDUFS1-like_C"/>
</dbReference>
<evidence type="ECO:0008006" key="15">
    <source>
        <dbReference type="Google" id="ProtNLM"/>
    </source>
</evidence>
<dbReference type="InterPro" id="IPR010228">
    <property type="entry name" value="NADH_UbQ_OxRdtase_Gsu"/>
</dbReference>
<organism evidence="14">
    <name type="scientific">Auxenochlorella protothecoides</name>
    <name type="common">Green microalga</name>
    <name type="synonym">Chlorella protothecoides</name>
    <dbReference type="NCBI Taxonomy" id="3075"/>
    <lineage>
        <taxon>Eukaryota</taxon>
        <taxon>Viridiplantae</taxon>
        <taxon>Chlorophyta</taxon>
        <taxon>core chlorophytes</taxon>
        <taxon>Trebouxiophyceae</taxon>
        <taxon>Chlorellales</taxon>
        <taxon>Chlorellaceae</taxon>
        <taxon>Auxenochlorella</taxon>
    </lineage>
</organism>
<dbReference type="Gene3D" id="3.10.20.740">
    <property type="match status" value="1"/>
</dbReference>
<dbReference type="SUPFAM" id="SSF54292">
    <property type="entry name" value="2Fe-2S ferredoxin-like"/>
    <property type="match status" value="1"/>
</dbReference>
<dbReference type="PROSITE" id="PS51669">
    <property type="entry name" value="4FE4S_MOW_BIS_MGD"/>
    <property type="match status" value="1"/>
</dbReference>
<proteinExistence type="inferred from homology"/>
<dbReference type="EMBL" id="GDKF01006746">
    <property type="protein sequence ID" value="JAT71876.1"/>
    <property type="molecule type" value="Transcribed_RNA"/>
</dbReference>
<dbReference type="InterPro" id="IPR019574">
    <property type="entry name" value="NADH_UbQ_OxRdtase_Gsu_4Fe4S-bd"/>
</dbReference>
<comment type="cofactor">
    <cofactor evidence="1">
        <name>[4Fe-4S] cluster</name>
        <dbReference type="ChEBI" id="CHEBI:49883"/>
    </cofactor>
</comment>
<keyword evidence="5" id="KW-1278">Translocase</keyword>
<dbReference type="PROSITE" id="PS51085">
    <property type="entry name" value="2FE2S_FER_2"/>
    <property type="match status" value="1"/>
</dbReference>
<dbReference type="CDD" id="cd00207">
    <property type="entry name" value="fer2"/>
    <property type="match status" value="1"/>
</dbReference>
<dbReference type="NCBIfam" id="TIGR01973">
    <property type="entry name" value="NuoG"/>
    <property type="match status" value="1"/>
</dbReference>
<evidence type="ECO:0000256" key="3">
    <source>
        <dbReference type="ARBA" id="ARBA00022485"/>
    </source>
</evidence>
<dbReference type="PROSITE" id="PS00643">
    <property type="entry name" value="COMPLEX1_75K_3"/>
    <property type="match status" value="1"/>
</dbReference>
<dbReference type="AlphaFoldDB" id="A0A1D1ZY60"/>
<feature type="domain" description="4Fe-4S Mo/W bis-MGD-type" evidence="12">
    <location>
        <begin position="251"/>
        <end position="307"/>
    </location>
</feature>
<evidence type="ECO:0000259" key="11">
    <source>
        <dbReference type="PROSITE" id="PS51085"/>
    </source>
</evidence>
<dbReference type="GO" id="GO:0016020">
    <property type="term" value="C:membrane"/>
    <property type="evidence" value="ECO:0007669"/>
    <property type="project" value="InterPro"/>
</dbReference>
<dbReference type="GO" id="GO:0008137">
    <property type="term" value="F:NADH dehydrogenase (ubiquinone) activity"/>
    <property type="evidence" value="ECO:0007669"/>
    <property type="project" value="InterPro"/>
</dbReference>
<dbReference type="PANTHER" id="PTHR43105:SF13">
    <property type="entry name" value="NADH-UBIQUINONE OXIDOREDUCTASE 75 KDA SUBUNIT, MITOCHONDRIAL"/>
    <property type="match status" value="1"/>
</dbReference>
<evidence type="ECO:0000256" key="2">
    <source>
        <dbReference type="ARBA" id="ARBA00005404"/>
    </source>
</evidence>
<dbReference type="PROSITE" id="PS51839">
    <property type="entry name" value="4FE4S_HC3"/>
    <property type="match status" value="1"/>
</dbReference>
<protein>
    <recommendedName>
        <fullName evidence="15">NADH dehydrogenase [ubiquinone] iron-sulfur protein 1, mitochondrial</fullName>
    </recommendedName>
</protein>
<evidence type="ECO:0000256" key="4">
    <source>
        <dbReference type="ARBA" id="ARBA00022723"/>
    </source>
</evidence>
<evidence type="ECO:0000259" key="13">
    <source>
        <dbReference type="PROSITE" id="PS51839"/>
    </source>
</evidence>
<evidence type="ECO:0000256" key="10">
    <source>
        <dbReference type="RuleBase" id="RU004523"/>
    </source>
</evidence>
<dbReference type="Gene3D" id="3.30.70.20">
    <property type="match status" value="1"/>
</dbReference>
<dbReference type="SUPFAM" id="SSF54862">
    <property type="entry name" value="4Fe-4S ferredoxins"/>
    <property type="match status" value="1"/>
</dbReference>
<dbReference type="InterPro" id="IPR006963">
    <property type="entry name" value="Mopterin_OxRdtase_4Fe-4S_dom"/>
</dbReference>
<keyword evidence="7" id="KW-0411">Iron-sulfur</keyword>
<dbReference type="GO" id="GO:0051539">
    <property type="term" value="F:4 iron, 4 sulfur cluster binding"/>
    <property type="evidence" value="ECO:0007669"/>
    <property type="project" value="UniProtKB-KW"/>
</dbReference>
<evidence type="ECO:0000256" key="7">
    <source>
        <dbReference type="ARBA" id="ARBA00023014"/>
    </source>
</evidence>
<dbReference type="Pfam" id="PF00384">
    <property type="entry name" value="Molybdopterin"/>
    <property type="match status" value="1"/>
</dbReference>
<dbReference type="InterPro" id="IPR054351">
    <property type="entry name" value="NADH_UbQ_OxRdtase_ferredoxin"/>
</dbReference>
<gene>
    <name evidence="14" type="ORF">g.3900</name>
</gene>
<dbReference type="PROSITE" id="PS00641">
    <property type="entry name" value="COMPLEX1_75K_1"/>
    <property type="match status" value="1"/>
</dbReference>
<dbReference type="Pfam" id="PF22151">
    <property type="entry name" value="Fer4_NDSU1"/>
    <property type="match status" value="1"/>
</dbReference>
<dbReference type="GO" id="GO:0016651">
    <property type="term" value="F:oxidoreductase activity, acting on NAD(P)H"/>
    <property type="evidence" value="ECO:0007669"/>
    <property type="project" value="InterPro"/>
</dbReference>
<dbReference type="FunFam" id="3.10.20.740:FF:000001">
    <property type="entry name" value="NADH-quinone oxidoreductase subunit G"/>
    <property type="match status" value="1"/>
</dbReference>
<dbReference type="InterPro" id="IPR036010">
    <property type="entry name" value="2Fe-2S_ferredoxin-like_sf"/>
</dbReference>
<dbReference type="InterPro" id="IPR050123">
    <property type="entry name" value="Prok_molybdopt-oxidoreductase"/>
</dbReference>
<dbReference type="InterPro" id="IPR001041">
    <property type="entry name" value="2Fe-2S_ferredoxin-type"/>
</dbReference>
<dbReference type="InterPro" id="IPR000283">
    <property type="entry name" value="NADH_UbQ_OxRdtase_75kDa_su_CS"/>
</dbReference>
<keyword evidence="6" id="KW-0408">Iron</keyword>
<keyword evidence="4" id="KW-0479">Metal-binding</keyword>
<dbReference type="GO" id="GO:0042773">
    <property type="term" value="P:ATP synthesis coupled electron transport"/>
    <property type="evidence" value="ECO:0007669"/>
    <property type="project" value="InterPro"/>
</dbReference>
<dbReference type="GO" id="GO:0046872">
    <property type="term" value="F:metal ion binding"/>
    <property type="evidence" value="ECO:0007669"/>
    <property type="project" value="UniProtKB-KW"/>
</dbReference>
<sequence>MQRLRALQRFSRRGSSWETVPCRAMAAQAAPAPADDLIEVTVDGKPVKVPKGSNVLQACDAAGVDVPRFCYHQRLSIAGNCRMCLVEVEKSPKPVASCAMPAGPGMNIKTSTPLVKKAREGVMEFLLINHPLDCPICDQGGECDLQDQAMAFGSDRSRFTEVKRAVVDKNLGPLVKTVMTRCIHCTRCVRFAKEVAGVEDLGMTGRGRDSEIGTYVERMLTSELSANVIDLCPVGALTAKPSAFTFRNWELASTESVDVSDALGSAIRVDARGPEVFRVTPRLNDAINQEWISDKARFQVDALRLQRLSQPLVRGAGGGLEPATWPRALAAAAEGLARARGHELRGVAGRLADVESVVALKDLLNRLGSSNTLAEGCIAGGLAGADARAGYTFNPSLAGVDGADSVLLVGTDPRAEAPVLNARLRALALAGVPFASIGAPLDLTFPVQDLGRDAAALERAAGGAVVAALRAATRPLVVVGAGVLARPDARAVLARVYELLAAGDVVREGWNGFAVLADAAGTVGALDLGFVPGAGARGVAPRAVYLLGADDYEEGDVPADAFVVYQGHHGERGAARADVVLPGAAYTEKFGTYVNAEGRAQSTKAAVGPPGAARDDWKVLRALSEVMGAPLPYDTLAGVRARLAEVAPHLARRGALEPPLWLGADALGVGGAAGKPAADPLATRVTNFYQTDAISRASKTMARCVRARQNPVPGL</sequence>
<evidence type="ECO:0000259" key="12">
    <source>
        <dbReference type="PROSITE" id="PS51669"/>
    </source>
</evidence>
<evidence type="ECO:0000256" key="6">
    <source>
        <dbReference type="ARBA" id="ARBA00023004"/>
    </source>
</evidence>